<evidence type="ECO:0000256" key="8">
    <source>
        <dbReference type="PROSITE-ProRule" id="PRU00108"/>
    </source>
</evidence>
<comment type="caution">
    <text evidence="11">The sequence shown here is derived from an EMBL/GenBank/DDBJ whole genome shotgun (WGS) entry which is preliminary data.</text>
</comment>
<evidence type="ECO:0000256" key="3">
    <source>
        <dbReference type="ARBA" id="ARBA00023015"/>
    </source>
</evidence>
<evidence type="ECO:0000256" key="5">
    <source>
        <dbReference type="ARBA" id="ARBA00023155"/>
    </source>
</evidence>
<dbReference type="EMBL" id="SDAM02000132">
    <property type="protein sequence ID" value="KAH6827975.1"/>
    <property type="molecule type" value="Genomic_DNA"/>
</dbReference>
<dbReference type="GO" id="GO:0005634">
    <property type="term" value="C:nucleus"/>
    <property type="evidence" value="ECO:0007669"/>
    <property type="project" value="UniProtKB-SubCell"/>
</dbReference>
<dbReference type="FunFam" id="1.10.10.60:FF:000117">
    <property type="entry name" value="BEL1-like homeodomain protein 9"/>
    <property type="match status" value="1"/>
</dbReference>
<evidence type="ECO:0000256" key="2">
    <source>
        <dbReference type="ARBA" id="ARBA00006454"/>
    </source>
</evidence>
<accession>A0AAD4J694</accession>
<keyword evidence="6" id="KW-0804">Transcription</keyword>
<dbReference type="GO" id="GO:0003677">
    <property type="term" value="F:DNA binding"/>
    <property type="evidence" value="ECO:0007669"/>
    <property type="project" value="UniProtKB-UniRule"/>
</dbReference>
<feature type="region of interest" description="Disordered" evidence="9">
    <location>
        <begin position="79"/>
        <end position="107"/>
    </location>
</feature>
<keyword evidence="3" id="KW-0805">Transcription regulation</keyword>
<comment type="subcellular location">
    <subcellularLocation>
        <location evidence="1 8">Nucleus</location>
    </subcellularLocation>
</comment>
<evidence type="ECO:0000256" key="4">
    <source>
        <dbReference type="ARBA" id="ARBA00023125"/>
    </source>
</evidence>
<evidence type="ECO:0000313" key="11">
    <source>
        <dbReference type="EMBL" id="KAH6827975.1"/>
    </source>
</evidence>
<dbReference type="SMART" id="SM00574">
    <property type="entry name" value="POX"/>
    <property type="match status" value="1"/>
</dbReference>
<dbReference type="SUPFAM" id="SSF46689">
    <property type="entry name" value="Homeodomain-like"/>
    <property type="match status" value="1"/>
</dbReference>
<dbReference type="AlphaFoldDB" id="A0AAD4J694"/>
<keyword evidence="5 8" id="KW-0371">Homeobox</keyword>
<dbReference type="InterPro" id="IPR001356">
    <property type="entry name" value="HD"/>
</dbReference>
<dbReference type="InterPro" id="IPR050224">
    <property type="entry name" value="TALE_homeobox"/>
</dbReference>
<dbReference type="CDD" id="cd00086">
    <property type="entry name" value="homeodomain"/>
    <property type="match status" value="1"/>
</dbReference>
<protein>
    <recommendedName>
        <fullName evidence="10">Homeobox domain-containing protein</fullName>
    </recommendedName>
</protein>
<dbReference type="InterPro" id="IPR006563">
    <property type="entry name" value="POX_dom"/>
</dbReference>
<dbReference type="PROSITE" id="PS50071">
    <property type="entry name" value="HOMEOBOX_2"/>
    <property type="match status" value="1"/>
</dbReference>
<dbReference type="Pfam" id="PF07526">
    <property type="entry name" value="POX"/>
    <property type="match status" value="1"/>
</dbReference>
<sequence>MDMRNFRPELHIAQQSRRDKLRIQQDISPSHHHLGVYVNNLGQIPPHHGAPLSYESRTGNICYDPSELCSEMINFNQEPEKRAGEEAASSFHHFSRDHNSTTSFNPTVTSDPQYFSTWKSIGSQSSSDWFVGEGVSNSSMKLINTNPISALDVKPAYLGGYQELNNSSAEMNIVPSSLYQNALQELVTSSNVRSFGLEFASLRQKSDQATGHGPWVVGGSELLLLPAYADQMRLKTHSDLIASRPVDGCTQWSGGGELDFSAVKTTDRDLRMVANDNSNTQALSLSLSSVPSPKVHETQIADKDFQTRDVCGTNNVQDSTTWKPELLSSSSNPSLSTSCRIVGTQQQGLTHRNPGPLGPFTGYATILRSSKFLRPAQQLLEELCWIARPKDIHEVCDVPDKILEDVRVFSEAAVTNAEPAMKGAAGVSSSFVFDGSSDKSQDPGPDVYRPENLQKKAKLMFMQDEVCKRYKQYHQQMQMVVSSFESVAGLSAATPYVSLALKMISKHFRSLKNAITDQLKSIKNALGEELSSPSAGTSGSKGDANVSMLKFFDQSFQKQKGAGNNLGILEGQHIWRPQRGLPERAVSILRAWLFDHFLHPYPTDTDKHMLATQTGLTRNQVSNWFINARVRVWKPMVEEIHMLETKGGMQGDAAPDNCGKTSNGKTAVQGCDQTDGSSSQSMNKLRMDKQVECCSSVGHSEQEAVERSNASIWNQDKRSRIEYQVPSSVDGSLMGLVPNAHRSGIEMGGMSSVSLTLGLRQSAENAQRPPMQQQERHLRPHFGGQIIRDFVG</sequence>
<organism evidence="11 12">
    <name type="scientific">Perilla frutescens var. hirtella</name>
    <name type="common">Perilla citriodora</name>
    <name type="synonym">Perilla setoyensis</name>
    <dbReference type="NCBI Taxonomy" id="608512"/>
    <lineage>
        <taxon>Eukaryota</taxon>
        <taxon>Viridiplantae</taxon>
        <taxon>Streptophyta</taxon>
        <taxon>Embryophyta</taxon>
        <taxon>Tracheophyta</taxon>
        <taxon>Spermatophyta</taxon>
        <taxon>Magnoliopsida</taxon>
        <taxon>eudicotyledons</taxon>
        <taxon>Gunneridae</taxon>
        <taxon>Pentapetalae</taxon>
        <taxon>asterids</taxon>
        <taxon>lamiids</taxon>
        <taxon>Lamiales</taxon>
        <taxon>Lamiaceae</taxon>
        <taxon>Nepetoideae</taxon>
        <taxon>Elsholtzieae</taxon>
        <taxon>Perilla</taxon>
    </lineage>
</organism>
<dbReference type="SMART" id="SM00389">
    <property type="entry name" value="HOX"/>
    <property type="match status" value="1"/>
</dbReference>
<feature type="DNA-binding region" description="Homeobox" evidence="8">
    <location>
        <begin position="574"/>
        <end position="636"/>
    </location>
</feature>
<dbReference type="Gene3D" id="1.10.10.60">
    <property type="entry name" value="Homeodomain-like"/>
    <property type="match status" value="1"/>
</dbReference>
<dbReference type="Proteomes" id="UP001190926">
    <property type="component" value="Unassembled WGS sequence"/>
</dbReference>
<keyword evidence="7 8" id="KW-0539">Nucleus</keyword>
<comment type="similarity">
    <text evidence="2">Belongs to the TALE/BELL homeobox family.</text>
</comment>
<evidence type="ECO:0000259" key="10">
    <source>
        <dbReference type="PROSITE" id="PS50071"/>
    </source>
</evidence>
<evidence type="ECO:0000313" key="12">
    <source>
        <dbReference type="Proteomes" id="UP001190926"/>
    </source>
</evidence>
<keyword evidence="4 8" id="KW-0238">DNA-binding</keyword>
<name>A0AAD4J694_PERFH</name>
<dbReference type="Pfam" id="PF05920">
    <property type="entry name" value="Homeobox_KN"/>
    <property type="match status" value="1"/>
</dbReference>
<evidence type="ECO:0000256" key="9">
    <source>
        <dbReference type="SAM" id="MobiDB-lite"/>
    </source>
</evidence>
<evidence type="ECO:0000256" key="6">
    <source>
        <dbReference type="ARBA" id="ARBA00023163"/>
    </source>
</evidence>
<feature type="domain" description="Homeobox" evidence="10">
    <location>
        <begin position="572"/>
        <end position="635"/>
    </location>
</feature>
<dbReference type="InterPro" id="IPR008422">
    <property type="entry name" value="KN_HD"/>
</dbReference>
<reference evidence="11 12" key="1">
    <citation type="journal article" date="2021" name="Nat. Commun.">
        <title>Incipient diploidization of the medicinal plant Perilla within 10,000 years.</title>
        <authorList>
            <person name="Zhang Y."/>
            <person name="Shen Q."/>
            <person name="Leng L."/>
            <person name="Zhang D."/>
            <person name="Chen S."/>
            <person name="Shi Y."/>
            <person name="Ning Z."/>
            <person name="Chen S."/>
        </authorList>
    </citation>
    <scope>NUCLEOTIDE SEQUENCE [LARGE SCALE GENOMIC DNA]</scope>
    <source>
        <strain evidence="12">cv. PC099</strain>
    </source>
</reference>
<keyword evidence="12" id="KW-1185">Reference proteome</keyword>
<evidence type="ECO:0000256" key="7">
    <source>
        <dbReference type="ARBA" id="ARBA00023242"/>
    </source>
</evidence>
<evidence type="ECO:0000256" key="1">
    <source>
        <dbReference type="ARBA" id="ARBA00004123"/>
    </source>
</evidence>
<dbReference type="InterPro" id="IPR009057">
    <property type="entry name" value="Homeodomain-like_sf"/>
</dbReference>
<dbReference type="PANTHER" id="PTHR11850">
    <property type="entry name" value="HOMEOBOX PROTEIN TRANSCRIPTION FACTORS"/>
    <property type="match status" value="1"/>
</dbReference>
<gene>
    <name evidence="11" type="ORF">C2S53_015138</name>
</gene>
<proteinExistence type="inferred from homology"/>
<dbReference type="GO" id="GO:0006355">
    <property type="term" value="P:regulation of DNA-templated transcription"/>
    <property type="evidence" value="ECO:0007669"/>
    <property type="project" value="InterPro"/>
</dbReference>